<organism evidence="1 2">
    <name type="scientific">Diphasiastrum complanatum</name>
    <name type="common">Issler's clubmoss</name>
    <name type="synonym">Lycopodium complanatum</name>
    <dbReference type="NCBI Taxonomy" id="34168"/>
    <lineage>
        <taxon>Eukaryota</taxon>
        <taxon>Viridiplantae</taxon>
        <taxon>Streptophyta</taxon>
        <taxon>Embryophyta</taxon>
        <taxon>Tracheophyta</taxon>
        <taxon>Lycopodiopsida</taxon>
        <taxon>Lycopodiales</taxon>
        <taxon>Lycopodiaceae</taxon>
        <taxon>Lycopodioideae</taxon>
        <taxon>Diphasiastrum</taxon>
    </lineage>
</organism>
<sequence>MPQKPLVMNVGSLLQSQIFWYLPVALLRRWLSRQRDPKRQLYNVVTSHCTYPSLQTDRQQVQRDCGRAETLLFGNEIILDLSLCQRWTGNDGTCRAETAPTSGRQRSEAGVSNFFMLIKEVQVRMQGRSRGQGSRQFFGTESSLSVNYGKAGHARRPPPSTQRAEVGETDRKASRPTMR</sequence>
<keyword evidence="2" id="KW-1185">Reference proteome</keyword>
<dbReference type="EMBL" id="CM055109">
    <property type="protein sequence ID" value="KAJ7522962.1"/>
    <property type="molecule type" value="Genomic_DNA"/>
</dbReference>
<accession>A0ACC2B0K3</accession>
<evidence type="ECO:0000313" key="2">
    <source>
        <dbReference type="Proteomes" id="UP001162992"/>
    </source>
</evidence>
<gene>
    <name evidence="1" type="ORF">O6H91_18G032900</name>
</gene>
<protein>
    <submittedName>
        <fullName evidence="1">Uncharacterized protein</fullName>
    </submittedName>
</protein>
<name>A0ACC2B0K3_DIPCM</name>
<proteinExistence type="predicted"/>
<dbReference type="Proteomes" id="UP001162992">
    <property type="component" value="Chromosome 18"/>
</dbReference>
<comment type="caution">
    <text evidence="1">The sequence shown here is derived from an EMBL/GenBank/DDBJ whole genome shotgun (WGS) entry which is preliminary data.</text>
</comment>
<reference evidence="2" key="1">
    <citation type="journal article" date="2024" name="Proc. Natl. Acad. Sci. U.S.A.">
        <title>Extraordinary preservation of gene collinearity over three hundred million years revealed in homosporous lycophytes.</title>
        <authorList>
            <person name="Li C."/>
            <person name="Wickell D."/>
            <person name="Kuo L.Y."/>
            <person name="Chen X."/>
            <person name="Nie B."/>
            <person name="Liao X."/>
            <person name="Peng D."/>
            <person name="Ji J."/>
            <person name="Jenkins J."/>
            <person name="Williams M."/>
            <person name="Shu S."/>
            <person name="Plott C."/>
            <person name="Barry K."/>
            <person name="Rajasekar S."/>
            <person name="Grimwood J."/>
            <person name="Han X."/>
            <person name="Sun S."/>
            <person name="Hou Z."/>
            <person name="He W."/>
            <person name="Dai G."/>
            <person name="Sun C."/>
            <person name="Schmutz J."/>
            <person name="Leebens-Mack J.H."/>
            <person name="Li F.W."/>
            <person name="Wang L."/>
        </authorList>
    </citation>
    <scope>NUCLEOTIDE SEQUENCE [LARGE SCALE GENOMIC DNA]</scope>
    <source>
        <strain evidence="2">cv. PW_Plant_1</strain>
    </source>
</reference>
<evidence type="ECO:0000313" key="1">
    <source>
        <dbReference type="EMBL" id="KAJ7522962.1"/>
    </source>
</evidence>